<keyword evidence="11" id="KW-1185">Reference proteome</keyword>
<comment type="catalytic activity">
    <reaction evidence="1">
        <text>[protein]-peptidylproline (omega=180) = [protein]-peptidylproline (omega=0)</text>
        <dbReference type="Rhea" id="RHEA:16237"/>
        <dbReference type="Rhea" id="RHEA-COMP:10747"/>
        <dbReference type="Rhea" id="RHEA-COMP:10748"/>
        <dbReference type="ChEBI" id="CHEBI:83833"/>
        <dbReference type="ChEBI" id="CHEBI:83834"/>
        <dbReference type="EC" id="5.2.1.8"/>
    </reaction>
</comment>
<comment type="caution">
    <text evidence="10">The sequence shown here is derived from an EMBL/GenBank/DDBJ whole genome shotgun (WGS) entry which is preliminary data.</text>
</comment>
<name>A0A9W8JU05_9AGAR</name>
<keyword evidence="3" id="KW-0697">Rotamase</keyword>
<feature type="region of interest" description="Disordered" evidence="7">
    <location>
        <begin position="528"/>
        <end position="566"/>
    </location>
</feature>
<keyword evidence="8" id="KW-0732">Signal</keyword>
<evidence type="ECO:0000256" key="2">
    <source>
        <dbReference type="ARBA" id="ARBA00013194"/>
    </source>
</evidence>
<sequence>MIALFAIGIGIVGGVASLRVQTQPSGDYAAVHRLIVALLSDDKKDRALKTMSKSERPLAFFDINIGDKAVGRIIFSLYSDLVPKTAENFRQLCTGEAGIGHSGHALWYKGSTFHRVIKGFMCQGGDFTAGNGTGGESIYGDKFEDEAFPVKHTKPFLLSMANAGPNTNGSQFFITVAPTAHLDGKHVVFGEVIKGKSIVRQIENNPTSSGDVPTLPVKIVDCGVLAQDDPSLTDDPMSQADDPYEDYPADEDRDTENPEVALQIAKAVREVGNKLFKEGKVEAALEKYQKSIRYLDIHPVLPEDAPPELKDSYDALLAPLLLNSALAAIRSQPKSTANAMIAVGNATRALNKLQLNDADKAKAMYRRSLAHLYLADEEKAEQDLTQAAELVPGDAAIAAELSKIKQPTTTTSNTLSHHHRVQHGMAVIALVQELLRSPDEVKAVLEATLVTSPDHLDNDAPNPRRDAQNRRVLAVVSHKDDWDLTEEGCLFICKHKPTTDGQQPEELDVQRVLPVYGDFGITMSQLRRGTGEFRPPTPGLGSKSKLVLEQPQRTGEQGCRTSPAEC</sequence>
<protein>
    <recommendedName>
        <fullName evidence="5">Peptidyl-prolyl cis-trans isomerase D</fullName>
        <ecNumber evidence="2">5.2.1.8</ecNumber>
    </recommendedName>
    <alternativeName>
        <fullName evidence="6">Rotamase D</fullName>
    </alternativeName>
</protein>
<dbReference type="Proteomes" id="UP001148786">
    <property type="component" value="Unassembled WGS sequence"/>
</dbReference>
<evidence type="ECO:0000259" key="9">
    <source>
        <dbReference type="PROSITE" id="PS50072"/>
    </source>
</evidence>
<evidence type="ECO:0000256" key="5">
    <source>
        <dbReference type="ARBA" id="ARBA00074451"/>
    </source>
</evidence>
<dbReference type="GO" id="GO:0005737">
    <property type="term" value="C:cytoplasm"/>
    <property type="evidence" value="ECO:0007669"/>
    <property type="project" value="TreeGrafter"/>
</dbReference>
<keyword evidence="4" id="KW-0413">Isomerase</keyword>
<dbReference type="FunFam" id="2.40.100.10:FF:000022">
    <property type="entry name" value="Peptidyl-prolyl cis-trans isomerase CYP95"/>
    <property type="match status" value="1"/>
</dbReference>
<dbReference type="InterPro" id="IPR011990">
    <property type="entry name" value="TPR-like_helical_dom_sf"/>
</dbReference>
<dbReference type="PANTHER" id="PTHR11071:SF561">
    <property type="entry name" value="PEPTIDYL-PROLYL CIS-TRANS ISOMERASE D-RELATED"/>
    <property type="match status" value="1"/>
</dbReference>
<dbReference type="EMBL" id="JANKHO010001337">
    <property type="protein sequence ID" value="KAJ3502047.1"/>
    <property type="molecule type" value="Genomic_DNA"/>
</dbReference>
<dbReference type="InterPro" id="IPR020892">
    <property type="entry name" value="Cyclophilin-type_PPIase_CS"/>
</dbReference>
<dbReference type="GO" id="GO:0016018">
    <property type="term" value="F:cyclosporin A binding"/>
    <property type="evidence" value="ECO:0007669"/>
    <property type="project" value="TreeGrafter"/>
</dbReference>
<evidence type="ECO:0000256" key="3">
    <source>
        <dbReference type="ARBA" id="ARBA00023110"/>
    </source>
</evidence>
<dbReference type="GO" id="GO:0003755">
    <property type="term" value="F:peptidyl-prolyl cis-trans isomerase activity"/>
    <property type="evidence" value="ECO:0007669"/>
    <property type="project" value="UniProtKB-KW"/>
</dbReference>
<feature type="region of interest" description="Disordered" evidence="7">
    <location>
        <begin position="228"/>
        <end position="254"/>
    </location>
</feature>
<accession>A0A9W8JU05</accession>
<dbReference type="SUPFAM" id="SSF48452">
    <property type="entry name" value="TPR-like"/>
    <property type="match status" value="1"/>
</dbReference>
<reference evidence="10" key="1">
    <citation type="submission" date="2022-07" db="EMBL/GenBank/DDBJ databases">
        <title>Genome Sequence of Agrocybe chaxingu.</title>
        <authorList>
            <person name="Buettner E."/>
        </authorList>
    </citation>
    <scope>NUCLEOTIDE SEQUENCE</scope>
    <source>
        <strain evidence="10">MP-N11</strain>
    </source>
</reference>
<evidence type="ECO:0000256" key="6">
    <source>
        <dbReference type="ARBA" id="ARBA00076602"/>
    </source>
</evidence>
<feature type="chain" id="PRO_5040969676" description="Peptidyl-prolyl cis-trans isomerase D" evidence="8">
    <location>
        <begin position="18"/>
        <end position="566"/>
    </location>
</feature>
<dbReference type="SUPFAM" id="SSF50891">
    <property type="entry name" value="Cyclophilin-like"/>
    <property type="match status" value="1"/>
</dbReference>
<organism evidence="10 11">
    <name type="scientific">Agrocybe chaxingu</name>
    <dbReference type="NCBI Taxonomy" id="84603"/>
    <lineage>
        <taxon>Eukaryota</taxon>
        <taxon>Fungi</taxon>
        <taxon>Dikarya</taxon>
        <taxon>Basidiomycota</taxon>
        <taxon>Agaricomycotina</taxon>
        <taxon>Agaricomycetes</taxon>
        <taxon>Agaricomycetidae</taxon>
        <taxon>Agaricales</taxon>
        <taxon>Agaricineae</taxon>
        <taxon>Strophariaceae</taxon>
        <taxon>Agrocybe</taxon>
    </lineage>
</organism>
<dbReference type="PROSITE" id="PS00170">
    <property type="entry name" value="CSA_PPIASE_1"/>
    <property type="match status" value="1"/>
</dbReference>
<dbReference type="AlphaFoldDB" id="A0A9W8JU05"/>
<evidence type="ECO:0000256" key="1">
    <source>
        <dbReference type="ARBA" id="ARBA00000971"/>
    </source>
</evidence>
<dbReference type="InterPro" id="IPR029000">
    <property type="entry name" value="Cyclophilin-like_dom_sf"/>
</dbReference>
<dbReference type="Gene3D" id="2.40.100.10">
    <property type="entry name" value="Cyclophilin-like"/>
    <property type="match status" value="1"/>
</dbReference>
<dbReference type="GO" id="GO:0006457">
    <property type="term" value="P:protein folding"/>
    <property type="evidence" value="ECO:0007669"/>
    <property type="project" value="InterPro"/>
</dbReference>
<evidence type="ECO:0000256" key="7">
    <source>
        <dbReference type="SAM" id="MobiDB-lite"/>
    </source>
</evidence>
<dbReference type="Pfam" id="PF00160">
    <property type="entry name" value="Pro_isomerase"/>
    <property type="match status" value="1"/>
</dbReference>
<dbReference type="PANTHER" id="PTHR11071">
    <property type="entry name" value="PEPTIDYL-PROLYL CIS-TRANS ISOMERASE"/>
    <property type="match status" value="1"/>
</dbReference>
<evidence type="ECO:0000256" key="4">
    <source>
        <dbReference type="ARBA" id="ARBA00023235"/>
    </source>
</evidence>
<dbReference type="InterPro" id="IPR002130">
    <property type="entry name" value="Cyclophilin-type_PPIase_dom"/>
</dbReference>
<dbReference type="OrthoDB" id="193499at2759"/>
<dbReference type="Gene3D" id="1.25.40.10">
    <property type="entry name" value="Tetratricopeptide repeat domain"/>
    <property type="match status" value="1"/>
</dbReference>
<gene>
    <name evidence="10" type="ORF">NLJ89_g9062</name>
</gene>
<feature type="signal peptide" evidence="8">
    <location>
        <begin position="1"/>
        <end position="17"/>
    </location>
</feature>
<dbReference type="InterPro" id="IPR019734">
    <property type="entry name" value="TPR_rpt"/>
</dbReference>
<dbReference type="PROSITE" id="PS50072">
    <property type="entry name" value="CSA_PPIASE_2"/>
    <property type="match status" value="1"/>
</dbReference>
<dbReference type="CDD" id="cd01926">
    <property type="entry name" value="cyclophilin_ABH_like"/>
    <property type="match status" value="1"/>
</dbReference>
<dbReference type="SMART" id="SM00028">
    <property type="entry name" value="TPR"/>
    <property type="match status" value="2"/>
</dbReference>
<evidence type="ECO:0000256" key="8">
    <source>
        <dbReference type="SAM" id="SignalP"/>
    </source>
</evidence>
<evidence type="ECO:0000313" key="11">
    <source>
        <dbReference type="Proteomes" id="UP001148786"/>
    </source>
</evidence>
<evidence type="ECO:0000313" key="10">
    <source>
        <dbReference type="EMBL" id="KAJ3502047.1"/>
    </source>
</evidence>
<feature type="compositionally biased region" description="Acidic residues" evidence="7">
    <location>
        <begin position="242"/>
        <end position="254"/>
    </location>
</feature>
<dbReference type="PRINTS" id="PR00153">
    <property type="entry name" value="CSAPPISMRASE"/>
</dbReference>
<proteinExistence type="predicted"/>
<feature type="domain" description="PPIase cyclophilin-type" evidence="9">
    <location>
        <begin position="60"/>
        <end position="224"/>
    </location>
</feature>
<dbReference type="EC" id="5.2.1.8" evidence="2"/>